<dbReference type="OrthoDB" id="6353782at2759"/>
<feature type="domain" description="Ig-like" evidence="5">
    <location>
        <begin position="147"/>
        <end position="225"/>
    </location>
</feature>
<dbReference type="InterPro" id="IPR007110">
    <property type="entry name" value="Ig-like_dom"/>
</dbReference>
<reference evidence="7" key="1">
    <citation type="submission" date="2017-11" db="EMBL/GenBank/DDBJ databases">
        <authorList>
            <person name="Lima N.C."/>
            <person name="Parody-Merino A.M."/>
            <person name="Battley P.F."/>
            <person name="Fidler A.E."/>
            <person name="Prosdocimi F."/>
        </authorList>
    </citation>
    <scope>NUCLEOTIDE SEQUENCE [LARGE SCALE GENOMIC DNA]</scope>
</reference>
<evidence type="ECO:0000313" key="6">
    <source>
        <dbReference type="EMBL" id="PKU32864.1"/>
    </source>
</evidence>
<gene>
    <name evidence="6" type="ORF">llap_16833</name>
</gene>
<keyword evidence="2" id="KW-0732">Signal</keyword>
<proteinExistence type="predicted"/>
<dbReference type="PANTHER" id="PTHR12080">
    <property type="entry name" value="SIGNALING LYMPHOCYTIC ACTIVATION MOLECULE"/>
    <property type="match status" value="1"/>
</dbReference>
<dbReference type="InterPro" id="IPR036179">
    <property type="entry name" value="Ig-like_dom_sf"/>
</dbReference>
<dbReference type="PROSITE" id="PS50835">
    <property type="entry name" value="IG_LIKE"/>
    <property type="match status" value="1"/>
</dbReference>
<dbReference type="GO" id="GO:0016020">
    <property type="term" value="C:membrane"/>
    <property type="evidence" value="ECO:0007669"/>
    <property type="project" value="UniProtKB-SubCell"/>
</dbReference>
<evidence type="ECO:0000313" key="7">
    <source>
        <dbReference type="Proteomes" id="UP000233556"/>
    </source>
</evidence>
<keyword evidence="3" id="KW-0472">Membrane</keyword>
<dbReference type="AlphaFoldDB" id="A0A2I0TGE0"/>
<sequence length="258" mass="28869">MGRRLWAVRAPSAQSPLALCPRWSGREKCSPARTLPPCYSADLRPASERLVSAVGCTVLLTVPPPRASQGVFWEYKTGPQEGVILSYAFDRAPNTSRPYENRTRFNETDFSLQMVLQQGDDRLYRFRSESEATGWFQLHVVEPLSEPEIVGNSSVKAGANTKLVCNVLEGKADLYWWKKNGELLLGSDHIQFVDNSTLCILKASMNDSGYYACVVRNQVSQNETSFLLHVQQEMSLMGSPETSRDRMDTVRTALLVGK</sequence>
<reference evidence="7" key="2">
    <citation type="submission" date="2017-12" db="EMBL/GenBank/DDBJ databases">
        <title>Genome sequence of the Bar-tailed Godwit (Limosa lapponica baueri).</title>
        <authorList>
            <person name="Lima N.C.B."/>
            <person name="Parody-Merino A.M."/>
            <person name="Battley P.F."/>
            <person name="Fidler A.E."/>
            <person name="Prosdocimi F."/>
        </authorList>
    </citation>
    <scope>NUCLEOTIDE SEQUENCE [LARGE SCALE GENOMIC DNA]</scope>
</reference>
<dbReference type="InterPro" id="IPR003599">
    <property type="entry name" value="Ig_sub"/>
</dbReference>
<evidence type="ECO:0000256" key="1">
    <source>
        <dbReference type="ARBA" id="ARBA00004370"/>
    </source>
</evidence>
<keyword evidence="4" id="KW-0325">Glycoprotein</keyword>
<protein>
    <submittedName>
        <fullName evidence="6">Hepacam family member 2-like</fullName>
    </submittedName>
</protein>
<accession>A0A2I0TGE0</accession>
<comment type="subcellular location">
    <subcellularLocation>
        <location evidence="1">Membrane</location>
    </subcellularLocation>
</comment>
<dbReference type="Pfam" id="PF13927">
    <property type="entry name" value="Ig_3"/>
    <property type="match status" value="1"/>
</dbReference>
<dbReference type="PANTHER" id="PTHR12080:SF59">
    <property type="entry name" value="HEPATIC AND GLIAL CELL ADHESION MOLECULE"/>
    <property type="match status" value="1"/>
</dbReference>
<dbReference type="InterPro" id="IPR003598">
    <property type="entry name" value="Ig_sub2"/>
</dbReference>
<dbReference type="SMART" id="SM00408">
    <property type="entry name" value="IGc2"/>
    <property type="match status" value="1"/>
</dbReference>
<name>A0A2I0TGE0_LIMLA</name>
<keyword evidence="7" id="KW-1185">Reference proteome</keyword>
<dbReference type="InterPro" id="IPR015631">
    <property type="entry name" value="CD2/SLAM_rcpt"/>
</dbReference>
<evidence type="ECO:0000256" key="2">
    <source>
        <dbReference type="ARBA" id="ARBA00022729"/>
    </source>
</evidence>
<dbReference type="SUPFAM" id="SSF48726">
    <property type="entry name" value="Immunoglobulin"/>
    <property type="match status" value="1"/>
</dbReference>
<organism evidence="6 7">
    <name type="scientific">Limosa lapponica baueri</name>
    <dbReference type="NCBI Taxonomy" id="1758121"/>
    <lineage>
        <taxon>Eukaryota</taxon>
        <taxon>Metazoa</taxon>
        <taxon>Chordata</taxon>
        <taxon>Craniata</taxon>
        <taxon>Vertebrata</taxon>
        <taxon>Euteleostomi</taxon>
        <taxon>Archelosauria</taxon>
        <taxon>Archosauria</taxon>
        <taxon>Dinosauria</taxon>
        <taxon>Saurischia</taxon>
        <taxon>Theropoda</taxon>
        <taxon>Coelurosauria</taxon>
        <taxon>Aves</taxon>
        <taxon>Neognathae</taxon>
        <taxon>Neoaves</taxon>
        <taxon>Charadriiformes</taxon>
        <taxon>Scolopacidae</taxon>
        <taxon>Limosa</taxon>
    </lineage>
</organism>
<evidence type="ECO:0000259" key="5">
    <source>
        <dbReference type="PROSITE" id="PS50835"/>
    </source>
</evidence>
<evidence type="ECO:0000256" key="3">
    <source>
        <dbReference type="ARBA" id="ARBA00023136"/>
    </source>
</evidence>
<dbReference type="InterPro" id="IPR013783">
    <property type="entry name" value="Ig-like_fold"/>
</dbReference>
<dbReference type="Gene3D" id="2.60.40.10">
    <property type="entry name" value="Immunoglobulins"/>
    <property type="match status" value="2"/>
</dbReference>
<dbReference type="GO" id="GO:0005911">
    <property type="term" value="C:cell-cell junction"/>
    <property type="evidence" value="ECO:0007669"/>
    <property type="project" value="TreeGrafter"/>
</dbReference>
<dbReference type="SMART" id="SM00409">
    <property type="entry name" value="IG"/>
    <property type="match status" value="1"/>
</dbReference>
<dbReference type="Proteomes" id="UP000233556">
    <property type="component" value="Unassembled WGS sequence"/>
</dbReference>
<evidence type="ECO:0000256" key="4">
    <source>
        <dbReference type="ARBA" id="ARBA00023180"/>
    </source>
</evidence>
<dbReference type="EMBL" id="KZ510753">
    <property type="protein sequence ID" value="PKU32864.1"/>
    <property type="molecule type" value="Genomic_DNA"/>
</dbReference>